<evidence type="ECO:0000313" key="3">
    <source>
        <dbReference type="Proteomes" id="UP000799766"/>
    </source>
</evidence>
<proteinExistence type="predicted"/>
<protein>
    <submittedName>
        <fullName evidence="2">Uncharacterized protein</fullName>
    </submittedName>
</protein>
<gene>
    <name evidence="2" type="ORF">BDY21DRAFT_198224</name>
</gene>
<accession>A0A6A6P596</accession>
<dbReference type="InterPro" id="IPR009057">
    <property type="entry name" value="Homeodomain-like_sf"/>
</dbReference>
<dbReference type="Proteomes" id="UP000799766">
    <property type="component" value="Unassembled WGS sequence"/>
</dbReference>
<dbReference type="Gene3D" id="1.10.10.60">
    <property type="entry name" value="Homeodomain-like"/>
    <property type="match status" value="1"/>
</dbReference>
<feature type="compositionally biased region" description="Basic residues" evidence="1">
    <location>
        <begin position="1"/>
        <end position="20"/>
    </location>
</feature>
<dbReference type="AlphaFoldDB" id="A0A6A6P596"/>
<feature type="region of interest" description="Disordered" evidence="1">
    <location>
        <begin position="1"/>
        <end position="22"/>
    </location>
</feature>
<evidence type="ECO:0000313" key="2">
    <source>
        <dbReference type="EMBL" id="KAF2458977.1"/>
    </source>
</evidence>
<evidence type="ECO:0000256" key="1">
    <source>
        <dbReference type="SAM" id="MobiDB-lite"/>
    </source>
</evidence>
<sequence length="134" mass="15268">MPGKHKNRKSFASPSRRRGQHLSEKERIQILTLYNSAKWNQSAIARELRIARTTPYRLIAKATSNASYRRYSLSEVAQDCRISACARVLAKAFEKERYFRRVAAKKPLLTEQHKRTGLPGQSSMSIGTLIYGKG</sequence>
<name>A0A6A6P596_9PEZI</name>
<dbReference type="OrthoDB" id="3783684at2759"/>
<dbReference type="SUPFAM" id="SSF46689">
    <property type="entry name" value="Homeodomain-like"/>
    <property type="match status" value="1"/>
</dbReference>
<reference evidence="2" key="1">
    <citation type="journal article" date="2020" name="Stud. Mycol.">
        <title>101 Dothideomycetes genomes: a test case for predicting lifestyles and emergence of pathogens.</title>
        <authorList>
            <person name="Haridas S."/>
            <person name="Albert R."/>
            <person name="Binder M."/>
            <person name="Bloem J."/>
            <person name="Labutti K."/>
            <person name="Salamov A."/>
            <person name="Andreopoulos B."/>
            <person name="Baker S."/>
            <person name="Barry K."/>
            <person name="Bills G."/>
            <person name="Bluhm B."/>
            <person name="Cannon C."/>
            <person name="Castanera R."/>
            <person name="Culley D."/>
            <person name="Daum C."/>
            <person name="Ezra D."/>
            <person name="Gonzalez J."/>
            <person name="Henrissat B."/>
            <person name="Kuo A."/>
            <person name="Liang C."/>
            <person name="Lipzen A."/>
            <person name="Lutzoni F."/>
            <person name="Magnuson J."/>
            <person name="Mondo S."/>
            <person name="Nolan M."/>
            <person name="Ohm R."/>
            <person name="Pangilinan J."/>
            <person name="Park H.-J."/>
            <person name="Ramirez L."/>
            <person name="Alfaro M."/>
            <person name="Sun H."/>
            <person name="Tritt A."/>
            <person name="Yoshinaga Y."/>
            <person name="Zwiers L.-H."/>
            <person name="Turgeon B."/>
            <person name="Goodwin S."/>
            <person name="Spatafora J."/>
            <person name="Crous P."/>
            <person name="Grigoriev I."/>
        </authorList>
    </citation>
    <scope>NUCLEOTIDE SEQUENCE</scope>
    <source>
        <strain evidence="2">ATCC 16933</strain>
    </source>
</reference>
<organism evidence="2 3">
    <name type="scientific">Lineolata rhizophorae</name>
    <dbReference type="NCBI Taxonomy" id="578093"/>
    <lineage>
        <taxon>Eukaryota</taxon>
        <taxon>Fungi</taxon>
        <taxon>Dikarya</taxon>
        <taxon>Ascomycota</taxon>
        <taxon>Pezizomycotina</taxon>
        <taxon>Dothideomycetes</taxon>
        <taxon>Dothideomycetes incertae sedis</taxon>
        <taxon>Lineolatales</taxon>
        <taxon>Lineolataceae</taxon>
        <taxon>Lineolata</taxon>
    </lineage>
</organism>
<dbReference type="EMBL" id="MU001676">
    <property type="protein sequence ID" value="KAF2458977.1"/>
    <property type="molecule type" value="Genomic_DNA"/>
</dbReference>
<keyword evidence="3" id="KW-1185">Reference proteome</keyword>